<dbReference type="InterPro" id="IPR027417">
    <property type="entry name" value="P-loop_NTPase"/>
</dbReference>
<dbReference type="InterPro" id="IPR058852">
    <property type="entry name" value="HTH_77"/>
</dbReference>
<dbReference type="GO" id="GO:0003677">
    <property type="term" value="F:DNA binding"/>
    <property type="evidence" value="ECO:0007669"/>
    <property type="project" value="InterPro"/>
</dbReference>
<feature type="domain" description="HTH luxR-type" evidence="2">
    <location>
        <begin position="20"/>
        <end position="85"/>
    </location>
</feature>
<dbReference type="Gene3D" id="1.10.10.10">
    <property type="entry name" value="Winged helix-like DNA-binding domain superfamily/Winged helix DNA-binding domain"/>
    <property type="match status" value="1"/>
</dbReference>
<accession>D3PUJ1</accession>
<gene>
    <name evidence="3" type="ordered locus">Snas_3338</name>
</gene>
<dbReference type="InterPro" id="IPR036388">
    <property type="entry name" value="WH-like_DNA-bd_sf"/>
</dbReference>
<dbReference type="SUPFAM" id="SSF46894">
    <property type="entry name" value="C-terminal effector domain of the bipartite response regulators"/>
    <property type="match status" value="1"/>
</dbReference>
<dbReference type="CDD" id="cd06170">
    <property type="entry name" value="LuxR_C_like"/>
    <property type="match status" value="1"/>
</dbReference>
<dbReference type="PANTHER" id="PTHR47691">
    <property type="entry name" value="REGULATOR-RELATED"/>
    <property type="match status" value="1"/>
</dbReference>
<dbReference type="eggNOG" id="COG3903">
    <property type="taxonomic scope" value="Bacteria"/>
</dbReference>
<dbReference type="eggNOG" id="COG2197">
    <property type="taxonomic scope" value="Bacteria"/>
</dbReference>
<dbReference type="Pfam" id="PF00196">
    <property type="entry name" value="GerE"/>
    <property type="match status" value="1"/>
</dbReference>
<evidence type="ECO:0000256" key="1">
    <source>
        <dbReference type="SAM" id="MobiDB-lite"/>
    </source>
</evidence>
<dbReference type="EMBL" id="CP001778">
    <property type="protein sequence ID" value="ADD43004.1"/>
    <property type="molecule type" value="Genomic_DNA"/>
</dbReference>
<dbReference type="Pfam" id="PF25872">
    <property type="entry name" value="HTH_77"/>
    <property type="match status" value="1"/>
</dbReference>
<evidence type="ECO:0000313" key="3">
    <source>
        <dbReference type="EMBL" id="ADD43004.1"/>
    </source>
</evidence>
<reference evidence="3 4" key="1">
    <citation type="journal article" date="2009" name="Stand. Genomic Sci.">
        <title>Complete genome sequence of Stackebrandtia nassauensis type strain (LLR-40K-21).</title>
        <authorList>
            <person name="Munk C."/>
            <person name="Lapidus A."/>
            <person name="Copeland A."/>
            <person name="Jando M."/>
            <person name="Mayilraj S."/>
            <person name="Glavina Del Rio T."/>
            <person name="Nolan M."/>
            <person name="Chen F."/>
            <person name="Lucas S."/>
            <person name="Tice H."/>
            <person name="Cheng J.F."/>
            <person name="Han C."/>
            <person name="Detter J.C."/>
            <person name="Bruce D."/>
            <person name="Goodwin L."/>
            <person name="Chain P."/>
            <person name="Pitluck S."/>
            <person name="Goker M."/>
            <person name="Ovchinikova G."/>
            <person name="Pati A."/>
            <person name="Ivanova N."/>
            <person name="Mavromatis K."/>
            <person name="Chen A."/>
            <person name="Palaniappan K."/>
            <person name="Land M."/>
            <person name="Hauser L."/>
            <person name="Chang Y.J."/>
            <person name="Jeffries C.D."/>
            <person name="Bristow J."/>
            <person name="Eisen J.A."/>
            <person name="Markowitz V."/>
            <person name="Hugenholtz P."/>
            <person name="Kyrpides N.C."/>
            <person name="Klenk H.P."/>
        </authorList>
    </citation>
    <scope>NUCLEOTIDE SEQUENCE [LARGE SCALE GENOMIC DNA]</scope>
    <source>
        <strain evidence="4">DSM 44728 / CIP 108903 / NRRL B-16338 / NBRC 102104 / LLR-40K-21</strain>
    </source>
</reference>
<dbReference type="AlphaFoldDB" id="D3PUJ1"/>
<dbReference type="InterPro" id="IPR000792">
    <property type="entry name" value="Tscrpt_reg_LuxR_C"/>
</dbReference>
<protein>
    <submittedName>
        <fullName evidence="3">Transcriptional regulator, LuxR family</fullName>
    </submittedName>
</protein>
<evidence type="ECO:0000313" key="4">
    <source>
        <dbReference type="Proteomes" id="UP000000844"/>
    </source>
</evidence>
<dbReference type="KEGG" id="sna:Snas_3338"/>
<dbReference type="InterPro" id="IPR016032">
    <property type="entry name" value="Sig_transdc_resp-reg_C-effctor"/>
</dbReference>
<dbReference type="STRING" id="446470.Snas_3338"/>
<dbReference type="SMART" id="SM00421">
    <property type="entry name" value="HTH_LUXR"/>
    <property type="match status" value="1"/>
</dbReference>
<dbReference type="GO" id="GO:0006355">
    <property type="term" value="P:regulation of DNA-templated transcription"/>
    <property type="evidence" value="ECO:0007669"/>
    <property type="project" value="InterPro"/>
</dbReference>
<dbReference type="Gene3D" id="3.40.50.300">
    <property type="entry name" value="P-loop containing nucleotide triphosphate hydrolases"/>
    <property type="match status" value="1"/>
</dbReference>
<dbReference type="PROSITE" id="PS50043">
    <property type="entry name" value="HTH_LUXR_2"/>
    <property type="match status" value="1"/>
</dbReference>
<evidence type="ECO:0000259" key="2">
    <source>
        <dbReference type="PROSITE" id="PS50043"/>
    </source>
</evidence>
<dbReference type="Proteomes" id="UP000000844">
    <property type="component" value="Chromosome"/>
</dbReference>
<dbReference type="HOGENOM" id="CLU_288343_0_0_11"/>
<sequence>MPTLKRHGKTTDAGHNGAVTAPRIPHLSNRETEVLAALGAKLSNAQIAHRLRISVRTVESHVSSLLRKFGVTDRWALTELSQPGSPTPALLAGLPTARTSFVGRAPEREQVLASLSEARLVTLLGPGGVGKTRLAAEVSAAAAPDFPQGGAFVDLVPVRDGFVAQAVATALGVVSRPGQSLEDAICQHLRRGRGLLVLDNCEHLMDSAAGFAERVLSSCPDTTVLTTSRERLRLAGERAIPVPALRLESEAQQLFHDRALAADPGFAADPTVVAEICARLDGLPLAIELAAARSVSLGAAGLLDALDDALRLLDGGRDPDERHRSLRAVISWSFHLLDDDERALLCRLAVFVGGFDLDAAVAVATGTRGAVADVLGRLVEKSLVEHRSGRWRLLSTIRGYAVGKLADSGDEPEVRERHLRWAAELAADLVTRLDGEWRDEFDAVADDLRAAVAAAAETPSEVPHRLARSLGWLTYARRFLPETPDHFCAAARFAEDPGEAAEDLRNAADAAHAYIDTGRSYDLLLASAEKARAAGDPRAEAIALAFAVVTANRHPGGFSTEISGESLRELLDRAKTVGDRADPLVAAHLAAAEAWSARDEKVLPDPELLDEAIETATATGDPVLISAALDAACIAALTTGRFREAHRIGSRRVALLSEMPRNDPYSAPEITDTYHMASGCAVAAGDLPAALKAARSALADDLIGRQSYVAFQASIPPLVLSGDLSGALQQAPVLWDACVRAASPLAWMSPAVAAIALAHGLLGDAEQYRLWRERAEQVARPVSLRYLASFAAFVDARVAVHTDALGDAAEMVERAFAESPPQDWYRPYARAAGAELAIVAGLPDAAQRLAQARHAAVENDWATACLDRCAGRWHADEVALHKAVRGWERIGARFERATTLLLLPDKVDEGRRELALMSE</sequence>
<dbReference type="PRINTS" id="PR00038">
    <property type="entry name" value="HTHLUXR"/>
</dbReference>
<name>D3PUJ1_STANL</name>
<feature type="region of interest" description="Disordered" evidence="1">
    <location>
        <begin position="1"/>
        <end position="23"/>
    </location>
</feature>
<keyword evidence="4" id="KW-1185">Reference proteome</keyword>
<organism evidence="3 4">
    <name type="scientific">Stackebrandtia nassauensis (strain DSM 44728 / CIP 108903 / NRRL B-16338 / NBRC 102104 / LLR-40K-21)</name>
    <dbReference type="NCBI Taxonomy" id="446470"/>
    <lineage>
        <taxon>Bacteria</taxon>
        <taxon>Bacillati</taxon>
        <taxon>Actinomycetota</taxon>
        <taxon>Actinomycetes</taxon>
        <taxon>Glycomycetales</taxon>
        <taxon>Glycomycetaceae</taxon>
        <taxon>Stackebrandtia</taxon>
    </lineage>
</organism>
<proteinExistence type="predicted"/>
<dbReference type="SUPFAM" id="SSF52540">
    <property type="entry name" value="P-loop containing nucleoside triphosphate hydrolases"/>
    <property type="match status" value="1"/>
</dbReference>
<dbReference type="PANTHER" id="PTHR47691:SF3">
    <property type="entry name" value="HTH-TYPE TRANSCRIPTIONAL REGULATOR RV0890C-RELATED"/>
    <property type="match status" value="1"/>
</dbReference>
<dbReference type="PRINTS" id="PR00364">
    <property type="entry name" value="DISEASERSIST"/>
</dbReference>